<evidence type="ECO:0000313" key="5">
    <source>
        <dbReference type="EMBL" id="NMP33520.1"/>
    </source>
</evidence>
<feature type="DNA-binding region" description="OmpR/PhoB-type" evidence="2">
    <location>
        <begin position="1"/>
        <end position="99"/>
    </location>
</feature>
<dbReference type="Proteomes" id="UP000568664">
    <property type="component" value="Unassembled WGS sequence"/>
</dbReference>
<keyword evidence="3" id="KW-1133">Transmembrane helix</keyword>
<evidence type="ECO:0000256" key="3">
    <source>
        <dbReference type="SAM" id="Phobius"/>
    </source>
</evidence>
<evidence type="ECO:0000256" key="2">
    <source>
        <dbReference type="PROSITE-ProRule" id="PRU01091"/>
    </source>
</evidence>
<dbReference type="InterPro" id="IPR011042">
    <property type="entry name" value="6-blade_b-propeller_TolB-like"/>
</dbReference>
<feature type="domain" description="OmpR/PhoB-type" evidence="4">
    <location>
        <begin position="1"/>
        <end position="99"/>
    </location>
</feature>
<dbReference type="GO" id="GO:0003677">
    <property type="term" value="F:DNA binding"/>
    <property type="evidence" value="ECO:0007669"/>
    <property type="project" value="UniProtKB-UniRule"/>
</dbReference>
<dbReference type="InterPro" id="IPR036388">
    <property type="entry name" value="WH-like_DNA-bd_sf"/>
</dbReference>
<organism evidence="5 6">
    <name type="scientific">Thalassotalea algicola</name>
    <dbReference type="NCBI Taxonomy" id="2716224"/>
    <lineage>
        <taxon>Bacteria</taxon>
        <taxon>Pseudomonadati</taxon>
        <taxon>Pseudomonadota</taxon>
        <taxon>Gammaproteobacteria</taxon>
        <taxon>Alteromonadales</taxon>
        <taxon>Colwelliaceae</taxon>
        <taxon>Thalassotalea</taxon>
    </lineage>
</organism>
<dbReference type="SMART" id="SM00862">
    <property type="entry name" value="Trans_reg_C"/>
    <property type="match status" value="1"/>
</dbReference>
<proteinExistence type="predicted"/>
<dbReference type="CDD" id="cd00383">
    <property type="entry name" value="trans_reg_C"/>
    <property type="match status" value="1"/>
</dbReference>
<protein>
    <recommendedName>
        <fullName evidence="4">OmpR/PhoB-type domain-containing protein</fullName>
    </recommendedName>
</protein>
<dbReference type="Gene3D" id="1.10.10.10">
    <property type="entry name" value="Winged helix-like DNA-binding domain superfamily/Winged helix DNA-binding domain"/>
    <property type="match status" value="1"/>
</dbReference>
<name>A0A7Y0LHT8_9GAMM</name>
<dbReference type="SUPFAM" id="SSF50993">
    <property type="entry name" value="Peptidase/esterase 'gauge' domain"/>
    <property type="match status" value="1"/>
</dbReference>
<keyword evidence="3" id="KW-0472">Membrane</keyword>
<dbReference type="RefSeq" id="WP_169076843.1">
    <property type="nucleotide sequence ID" value="NZ_JABBXH010000010.1"/>
</dbReference>
<keyword evidence="1 2" id="KW-0238">DNA-binding</keyword>
<evidence type="ECO:0000256" key="1">
    <source>
        <dbReference type="ARBA" id="ARBA00023125"/>
    </source>
</evidence>
<dbReference type="SUPFAM" id="SSF82171">
    <property type="entry name" value="DPP6 N-terminal domain-like"/>
    <property type="match status" value="1"/>
</dbReference>
<dbReference type="GO" id="GO:0006355">
    <property type="term" value="P:regulation of DNA-templated transcription"/>
    <property type="evidence" value="ECO:0007669"/>
    <property type="project" value="InterPro"/>
</dbReference>
<dbReference type="InterPro" id="IPR016032">
    <property type="entry name" value="Sig_transdc_resp-reg_C-effctor"/>
</dbReference>
<keyword evidence="6" id="KW-1185">Reference proteome</keyword>
<dbReference type="InterPro" id="IPR001867">
    <property type="entry name" value="OmpR/PhoB-type_DNA-bd"/>
</dbReference>
<dbReference type="Gene3D" id="2.120.10.30">
    <property type="entry name" value="TolB, C-terminal domain"/>
    <property type="match status" value="2"/>
</dbReference>
<reference evidence="5 6" key="1">
    <citation type="submission" date="2020-04" db="EMBL/GenBank/DDBJ databases">
        <title>Thalassotalea sp. M1531, isolated from the surface of marine red alga.</title>
        <authorList>
            <person name="Pang L."/>
            <person name="Lu D.-C."/>
        </authorList>
    </citation>
    <scope>NUCLEOTIDE SEQUENCE [LARGE SCALE GENOMIC DNA]</scope>
    <source>
        <strain evidence="5 6">M1531</strain>
    </source>
</reference>
<keyword evidence="3" id="KW-0812">Transmembrane</keyword>
<dbReference type="PANTHER" id="PTHR36842:SF1">
    <property type="entry name" value="PROTEIN TOLB"/>
    <property type="match status" value="1"/>
</dbReference>
<dbReference type="Pfam" id="PF00486">
    <property type="entry name" value="Trans_reg_C"/>
    <property type="match status" value="1"/>
</dbReference>
<feature type="transmembrane region" description="Helical" evidence="3">
    <location>
        <begin position="119"/>
        <end position="137"/>
    </location>
</feature>
<dbReference type="AlphaFoldDB" id="A0A7Y0LHT8"/>
<dbReference type="PROSITE" id="PS51755">
    <property type="entry name" value="OMPR_PHOB"/>
    <property type="match status" value="1"/>
</dbReference>
<dbReference type="GO" id="GO:0000160">
    <property type="term" value="P:phosphorelay signal transduction system"/>
    <property type="evidence" value="ECO:0007669"/>
    <property type="project" value="InterPro"/>
</dbReference>
<accession>A0A7Y0LHT8</accession>
<dbReference type="PANTHER" id="PTHR36842">
    <property type="entry name" value="PROTEIN TOLB HOMOLOG"/>
    <property type="match status" value="1"/>
</dbReference>
<sequence length="672" mass="76561">MSRFVFGEFLLDSTSFTLYRNNEKVAIEPKLFRLLLHFCQHANQVFSREALMASVWEERIVSFAAINRAVSELRKIIEEDPSTPKLLITVSKVGYKFTACVEQAKLPESKEYLAVNHKYIALIVGVMLIVLSCAYWLTFKADKPISTQFVWQDFPVTTKKGISFKPNGNFVSDDIVFLHKETDDDIAQLWLQPADGEAFPLTEDEYYYTFAMIAADNTVFASRFNNLVQRDCEIVKIDRASKEVSFVSSCSRRAVTNLELDPASNKLYFNQREDVNQPFSIVSLQLDTGRKQQVTMANSKGNLRGDYLLSLSPNASKLAVVEYQSNGDGLVKLIEVNKVAQPNYLTGFKSVSSIAWLDHERLVISEKSGLKVLNVKTSEVSDLSTQPYVSQAKTNKRGVVYVYSNNSQNIYNHSVNDNGEIQAITDTRHRTVLPFYASHNNDLVFLSNDSGEWQFYLKPEYGKPHALLFPETIKHINNISWANDGSFIVASVNGLLYKYHFSQTRWQLIQSDINNVHFVDIKDSETLLVSSDDSGDWQLWLVNMRTGKSELLTKFGGYSAQVSADKRYIYLTKYTKSGLYKLDLTTGSEYLVLPDLDITYWNRWHIKNSNLYFVKDKGIEIRSLENVVKKGKWISLDNIVPSSFSITADESWVSVSRVEDSSAEIRLLNKRQ</sequence>
<comment type="caution">
    <text evidence="5">The sequence shown here is derived from an EMBL/GenBank/DDBJ whole genome shotgun (WGS) entry which is preliminary data.</text>
</comment>
<evidence type="ECO:0000259" key="4">
    <source>
        <dbReference type="PROSITE" id="PS51755"/>
    </source>
</evidence>
<gene>
    <name evidence="5" type="ORF">HII17_18390</name>
</gene>
<dbReference type="SUPFAM" id="SSF46894">
    <property type="entry name" value="C-terminal effector domain of the bipartite response regulators"/>
    <property type="match status" value="1"/>
</dbReference>
<evidence type="ECO:0000313" key="6">
    <source>
        <dbReference type="Proteomes" id="UP000568664"/>
    </source>
</evidence>
<dbReference type="EMBL" id="JABBXH010000010">
    <property type="protein sequence ID" value="NMP33520.1"/>
    <property type="molecule type" value="Genomic_DNA"/>
</dbReference>